<keyword evidence="1" id="KW-0472">Membrane</keyword>
<dbReference type="EMBL" id="MHLL01000068">
    <property type="protein sequence ID" value="OGZ07141.1"/>
    <property type="molecule type" value="Genomic_DNA"/>
</dbReference>
<comment type="caution">
    <text evidence="2">The sequence shown here is derived from an EMBL/GenBank/DDBJ whole genome shotgun (WGS) entry which is preliminary data.</text>
</comment>
<name>A0A1G2D2M7_9BACT</name>
<dbReference type="Proteomes" id="UP000177996">
    <property type="component" value="Unassembled WGS sequence"/>
</dbReference>
<gene>
    <name evidence="2" type="ORF">A3D65_03625</name>
</gene>
<keyword evidence="1" id="KW-0812">Transmembrane</keyword>
<proteinExistence type="predicted"/>
<organism evidence="2 3">
    <name type="scientific">Candidatus Lloydbacteria bacterium RIFCSPHIGHO2_02_FULL_50_13</name>
    <dbReference type="NCBI Taxonomy" id="1798661"/>
    <lineage>
        <taxon>Bacteria</taxon>
        <taxon>Candidatus Lloydiibacteriota</taxon>
    </lineage>
</organism>
<evidence type="ECO:0000313" key="3">
    <source>
        <dbReference type="Proteomes" id="UP000177996"/>
    </source>
</evidence>
<evidence type="ECO:0000313" key="2">
    <source>
        <dbReference type="EMBL" id="OGZ07141.1"/>
    </source>
</evidence>
<protein>
    <submittedName>
        <fullName evidence="2">Uncharacterized protein</fullName>
    </submittedName>
</protein>
<accession>A0A1G2D2M7</accession>
<evidence type="ECO:0000256" key="1">
    <source>
        <dbReference type="SAM" id="Phobius"/>
    </source>
</evidence>
<reference evidence="2 3" key="1">
    <citation type="journal article" date="2016" name="Nat. Commun.">
        <title>Thousands of microbial genomes shed light on interconnected biogeochemical processes in an aquifer system.</title>
        <authorList>
            <person name="Anantharaman K."/>
            <person name="Brown C.T."/>
            <person name="Hug L.A."/>
            <person name="Sharon I."/>
            <person name="Castelle C.J."/>
            <person name="Probst A.J."/>
            <person name="Thomas B.C."/>
            <person name="Singh A."/>
            <person name="Wilkins M.J."/>
            <person name="Karaoz U."/>
            <person name="Brodie E.L."/>
            <person name="Williams K.H."/>
            <person name="Hubbard S.S."/>
            <person name="Banfield J.F."/>
        </authorList>
    </citation>
    <scope>NUCLEOTIDE SEQUENCE [LARGE SCALE GENOMIC DNA]</scope>
</reference>
<sequence>MFAVLAVVVSLGSGCSSTPMKVGTQEINAEFAKNPQELLQLLERVEKGMPEAEVYKVLGITDKQANLTYLDATEVQQAMCGSCRFDPKSIEELKAHEDLLSQRVGRRLVITMVNKYVFIRNTSVVELKKGVDMGIVMVFQEKKLILMRPNGNPNLESSEAATLFGIIYGLMINKGLAGVLLLR</sequence>
<keyword evidence="1" id="KW-1133">Transmembrane helix</keyword>
<dbReference type="AlphaFoldDB" id="A0A1G2D2M7"/>
<feature type="transmembrane region" description="Helical" evidence="1">
    <location>
        <begin position="160"/>
        <end position="182"/>
    </location>
</feature>